<protein>
    <recommendedName>
        <fullName evidence="1">DUF4470 domain-containing protein</fullName>
    </recommendedName>
</protein>
<keyword evidence="3" id="KW-1185">Reference proteome</keyword>
<evidence type="ECO:0000313" key="2">
    <source>
        <dbReference type="EMBL" id="KAF5319697.1"/>
    </source>
</evidence>
<accession>A0A8H5BAL3</accession>
<evidence type="ECO:0000259" key="1">
    <source>
        <dbReference type="Pfam" id="PF14737"/>
    </source>
</evidence>
<comment type="caution">
    <text evidence="2">The sequence shown here is derived from an EMBL/GenBank/DDBJ whole genome shotgun (WGS) entry which is preliminary data.</text>
</comment>
<dbReference type="InterPro" id="IPR027974">
    <property type="entry name" value="DUF4470"/>
</dbReference>
<dbReference type="Pfam" id="PF14737">
    <property type="entry name" value="DUF4470"/>
    <property type="match status" value="1"/>
</dbReference>
<sequence>MAWKLYHNRQSVLPIDDVFALKLATRYAKAKVNAMYDKGSSFHHTASNNTDEEEIEKFARDDSRLDVADSKVKDMREAWQQLRAARGSCAEHTEQECTVGQRTAAARRRLRALPNYKSSAEPTLEYYTFSHDPAKSLLNGLSGGKNDQYVLDTKAFKKTDEWSFLFGGSADGRHAFATLQHFLGMKKKRSTAELAIHLTLVDVHPAPLARTLVVFALLQKILTAKANGDEGQYILLHATLFYMYNWHFMPDYFRDIFLRACHDLIQDLTNDAHTLLPFLHIDSQSLDAILTVLRYWSQPLNKSVARMMNDINASPVFDEIEGLPPLPGMGKKSRKPGPRKPNAYDDYEGEKDVFLLLPVLLPPKSLVSRHPAVAELTRTYATSSAPTAAAKAKKEVLKTWQLNPSIFVNGYTIDIPNPFNNIDGYAKAVKEFQLKSPPTFCSGSNSFDITAQYFEIVADAIEALRDGLKIEILLGDVISGVPRLLEGDLATRPDSFPKEYTRMWLSNVPDYTHGFLSTTIYLLRYLQPGQLAISNILLNSGVWRSMVDFCYSHALLHPIDFPRFLGCEVIYTRMQTWDEMALKAMPLPRQIHRLASKKELHDWLARLLLCILRNGEYRGAPTRVPMPANLGMFFHLLVHLCRVGFPAHWIGDFVQALVSNTLLTDARPYVGQLPITSEYIQQKNPVIKVNLSPWRANLEVIVASTKASLPFAVSLPPEFPTFADIFLYSARITPALLMPWMDTFSEFTNTLGMILYKPHGAVNGDSIAWSIAHIIDGRSTIKGAEAQIILSLEQVNIAKGEVSWRMSKQWYDKMRSEVWTMVIYRDDSHAAVTTPLPAAKWHKV</sequence>
<reference evidence="2 3" key="1">
    <citation type="journal article" date="2020" name="ISME J.">
        <title>Uncovering the hidden diversity of litter-decomposition mechanisms in mushroom-forming fungi.</title>
        <authorList>
            <person name="Floudas D."/>
            <person name="Bentzer J."/>
            <person name="Ahren D."/>
            <person name="Johansson T."/>
            <person name="Persson P."/>
            <person name="Tunlid A."/>
        </authorList>
    </citation>
    <scope>NUCLEOTIDE SEQUENCE [LARGE SCALE GENOMIC DNA]</scope>
    <source>
        <strain evidence="2 3">CBS 101986</strain>
    </source>
</reference>
<feature type="domain" description="DUF4470" evidence="1">
    <location>
        <begin position="131"/>
        <end position="220"/>
    </location>
</feature>
<name>A0A8H5BAL3_9AGAR</name>
<dbReference type="EMBL" id="JAACJJ010000029">
    <property type="protein sequence ID" value="KAF5319697.1"/>
    <property type="molecule type" value="Genomic_DNA"/>
</dbReference>
<dbReference type="Proteomes" id="UP000567179">
    <property type="component" value="Unassembled WGS sequence"/>
</dbReference>
<gene>
    <name evidence="2" type="ORF">D9619_008661</name>
</gene>
<dbReference type="AlphaFoldDB" id="A0A8H5BAL3"/>
<evidence type="ECO:0000313" key="3">
    <source>
        <dbReference type="Proteomes" id="UP000567179"/>
    </source>
</evidence>
<proteinExistence type="predicted"/>
<organism evidence="2 3">
    <name type="scientific">Psilocybe cf. subviscida</name>
    <dbReference type="NCBI Taxonomy" id="2480587"/>
    <lineage>
        <taxon>Eukaryota</taxon>
        <taxon>Fungi</taxon>
        <taxon>Dikarya</taxon>
        <taxon>Basidiomycota</taxon>
        <taxon>Agaricomycotina</taxon>
        <taxon>Agaricomycetes</taxon>
        <taxon>Agaricomycetidae</taxon>
        <taxon>Agaricales</taxon>
        <taxon>Agaricineae</taxon>
        <taxon>Strophariaceae</taxon>
        <taxon>Psilocybe</taxon>
    </lineage>
</organism>
<dbReference type="OrthoDB" id="2423701at2759"/>